<dbReference type="EMBL" id="NIGF01000012">
    <property type="protein sequence ID" value="PQV63346.1"/>
    <property type="molecule type" value="Genomic_DNA"/>
</dbReference>
<dbReference type="AlphaFoldDB" id="A0A2S8SRE1"/>
<reference evidence="1 2" key="1">
    <citation type="journal article" date="2018" name="Syst. Appl. Microbiol.">
        <title>Abditibacterium utsteinense sp. nov., the first cultivated member of candidate phylum FBP, isolated from ice-free Antarctic soil samples.</title>
        <authorList>
            <person name="Tahon G."/>
            <person name="Tytgat B."/>
            <person name="Lebbe L."/>
            <person name="Carlier A."/>
            <person name="Willems A."/>
        </authorList>
    </citation>
    <scope>NUCLEOTIDE SEQUENCE [LARGE SCALE GENOMIC DNA]</scope>
    <source>
        <strain evidence="1 2">LMG 29911</strain>
    </source>
</reference>
<sequence length="108" mass="12661">MLNSGEEQLVSWAGEPSETELLFSRSGEENVILLEIAFFETAQNPREKRKPNLKFIGSYDEICIPFWRALQDLQIRYFAKLLESEWRWTGYFPTRELDLLTEALGKSK</sequence>
<evidence type="ECO:0000313" key="1">
    <source>
        <dbReference type="EMBL" id="PQV63346.1"/>
    </source>
</evidence>
<comment type="caution">
    <text evidence="1">The sequence shown here is derived from an EMBL/GenBank/DDBJ whole genome shotgun (WGS) entry which is preliminary data.</text>
</comment>
<proteinExistence type="predicted"/>
<accession>A0A2S8SRE1</accession>
<dbReference type="RefSeq" id="WP_106380425.1">
    <property type="nucleotide sequence ID" value="NZ_NIGF01000012.1"/>
</dbReference>
<name>A0A2S8SRE1_9BACT</name>
<gene>
    <name evidence="1" type="ORF">B1R32_1121</name>
</gene>
<dbReference type="InParanoid" id="A0A2S8SRE1"/>
<keyword evidence="2" id="KW-1185">Reference proteome</keyword>
<protein>
    <submittedName>
        <fullName evidence="1">Uncharacterized protein</fullName>
    </submittedName>
</protein>
<evidence type="ECO:0000313" key="2">
    <source>
        <dbReference type="Proteomes" id="UP000237684"/>
    </source>
</evidence>
<organism evidence="1 2">
    <name type="scientific">Abditibacterium utsteinense</name>
    <dbReference type="NCBI Taxonomy" id="1960156"/>
    <lineage>
        <taxon>Bacteria</taxon>
        <taxon>Pseudomonadati</taxon>
        <taxon>Abditibacteriota</taxon>
        <taxon>Abditibacteriia</taxon>
        <taxon>Abditibacteriales</taxon>
        <taxon>Abditibacteriaceae</taxon>
        <taxon>Abditibacterium</taxon>
    </lineage>
</organism>
<dbReference type="OrthoDB" id="488984at2"/>
<dbReference type="Proteomes" id="UP000237684">
    <property type="component" value="Unassembled WGS sequence"/>
</dbReference>